<sequence>MERSCFTATFRTALVLLLCLPLWPAHANTEQYFSPDLDDAVSAARSNPVNTNFVGARWYNRTTSRSFSLPKMLNTEMDEEVIEGAMGPTAAGEAAAVAAQQPAVDSALGRQSKNAALADTSSEKLKRDSDSSPESAEKVDGKKELFIPEARSEFAVSRNIRASGVSVKATPKP</sequence>
<organism evidence="3 4">
    <name type="scientific">Venatoribacter cucullus</name>
    <dbReference type="NCBI Taxonomy" id="2661630"/>
    <lineage>
        <taxon>Bacteria</taxon>
        <taxon>Pseudomonadati</taxon>
        <taxon>Pseudomonadota</taxon>
        <taxon>Gammaproteobacteria</taxon>
        <taxon>Oceanospirillales</taxon>
        <taxon>Oceanospirillaceae</taxon>
        <taxon>Venatoribacter</taxon>
    </lineage>
</organism>
<reference evidence="3 4" key="1">
    <citation type="submission" date="2019-11" db="EMBL/GenBank/DDBJ databases">
        <title>Venatorbacter sp. nov. a predator of Campylobacter and other Gram-negative bacteria.</title>
        <authorList>
            <person name="Saeedi A."/>
            <person name="Cummings N.J."/>
            <person name="Connerton I.F."/>
            <person name="Connerton P.L."/>
        </authorList>
    </citation>
    <scope>NUCLEOTIDE SEQUENCE [LARGE SCALE GENOMIC DNA]</scope>
    <source>
        <strain evidence="3">XL5</strain>
    </source>
</reference>
<feature type="compositionally biased region" description="Basic and acidic residues" evidence="1">
    <location>
        <begin position="121"/>
        <end position="144"/>
    </location>
</feature>
<dbReference type="KEGG" id="vcw:GJQ55_02575"/>
<evidence type="ECO:0000256" key="2">
    <source>
        <dbReference type="SAM" id="SignalP"/>
    </source>
</evidence>
<feature type="compositionally biased region" description="Low complexity" evidence="1">
    <location>
        <begin position="92"/>
        <end position="104"/>
    </location>
</feature>
<evidence type="ECO:0000256" key="1">
    <source>
        <dbReference type="SAM" id="MobiDB-lite"/>
    </source>
</evidence>
<protein>
    <recommendedName>
        <fullName evidence="5">Secreted protein</fullName>
    </recommendedName>
</protein>
<proteinExistence type="predicted"/>
<name>A0A9X7V0L6_9GAMM</name>
<keyword evidence="4" id="KW-1185">Reference proteome</keyword>
<dbReference type="RefSeq" id="WP_228345959.1">
    <property type="nucleotide sequence ID" value="NZ_CP046056.1"/>
</dbReference>
<feature type="signal peptide" evidence="2">
    <location>
        <begin position="1"/>
        <end position="27"/>
    </location>
</feature>
<evidence type="ECO:0008006" key="5">
    <source>
        <dbReference type="Google" id="ProtNLM"/>
    </source>
</evidence>
<evidence type="ECO:0000313" key="3">
    <source>
        <dbReference type="EMBL" id="QQD23434.1"/>
    </source>
</evidence>
<dbReference type="Proteomes" id="UP000596074">
    <property type="component" value="Chromosome"/>
</dbReference>
<gene>
    <name evidence="3" type="ORF">GJQ55_02575</name>
</gene>
<dbReference type="AlphaFoldDB" id="A0A9X7V0L6"/>
<feature type="chain" id="PRO_5040872866" description="Secreted protein" evidence="2">
    <location>
        <begin position="28"/>
        <end position="173"/>
    </location>
</feature>
<keyword evidence="2" id="KW-0732">Signal</keyword>
<dbReference type="EMBL" id="CP046056">
    <property type="protein sequence ID" value="QQD23434.1"/>
    <property type="molecule type" value="Genomic_DNA"/>
</dbReference>
<accession>A0A9X7V0L6</accession>
<feature type="region of interest" description="Disordered" evidence="1">
    <location>
        <begin position="92"/>
        <end position="144"/>
    </location>
</feature>
<evidence type="ECO:0000313" key="4">
    <source>
        <dbReference type="Proteomes" id="UP000596074"/>
    </source>
</evidence>